<evidence type="ECO:0000313" key="3">
    <source>
        <dbReference type="Proteomes" id="UP000228930"/>
    </source>
</evidence>
<gene>
    <name evidence="2" type="ORF">TSA1_26520</name>
</gene>
<keyword evidence="3" id="KW-1185">Reference proteome</keyword>
<evidence type="ECO:0000313" key="2">
    <source>
        <dbReference type="EMBL" id="PIT03928.1"/>
    </source>
</evidence>
<dbReference type="EMBL" id="LFJC01000003">
    <property type="protein sequence ID" value="PIT03928.1"/>
    <property type="molecule type" value="Genomic_DNA"/>
</dbReference>
<keyword evidence="1" id="KW-1133">Transmembrane helix</keyword>
<dbReference type="AlphaFoldDB" id="A0A2M6UHA6"/>
<dbReference type="RefSeq" id="WP_100179060.1">
    <property type="nucleotide sequence ID" value="NZ_LFJC01000003.1"/>
</dbReference>
<comment type="caution">
    <text evidence="2">The sequence shown here is derived from an EMBL/GenBank/DDBJ whole genome shotgun (WGS) entry which is preliminary data.</text>
</comment>
<reference evidence="2 3" key="1">
    <citation type="submission" date="2015-06" db="EMBL/GenBank/DDBJ databases">
        <title>Comparative genome analysis of nirS-carrying Bradyrhizobium sp. strains.</title>
        <authorList>
            <person name="Ishii S."/>
            <person name="Jang J."/>
            <person name="Nishizawa T."/>
            <person name="Senoo K."/>
        </authorList>
    </citation>
    <scope>NUCLEOTIDE SEQUENCE [LARGE SCALE GENOMIC DNA]</scope>
    <source>
        <strain evidence="2 3">TSA1</strain>
    </source>
</reference>
<name>A0A2M6UHA6_9BRAD</name>
<protein>
    <submittedName>
        <fullName evidence="2">Uncharacterized protein</fullName>
    </submittedName>
</protein>
<keyword evidence="1" id="KW-0472">Membrane</keyword>
<keyword evidence="1" id="KW-0812">Transmembrane</keyword>
<proteinExistence type="predicted"/>
<feature type="transmembrane region" description="Helical" evidence="1">
    <location>
        <begin position="97"/>
        <end position="118"/>
    </location>
</feature>
<organism evidence="2 3">
    <name type="scientific">Bradyrhizobium nitroreducens</name>
    <dbReference type="NCBI Taxonomy" id="709803"/>
    <lineage>
        <taxon>Bacteria</taxon>
        <taxon>Pseudomonadati</taxon>
        <taxon>Pseudomonadota</taxon>
        <taxon>Alphaproteobacteria</taxon>
        <taxon>Hyphomicrobiales</taxon>
        <taxon>Nitrobacteraceae</taxon>
        <taxon>Bradyrhizobium</taxon>
    </lineage>
</organism>
<evidence type="ECO:0000256" key="1">
    <source>
        <dbReference type="SAM" id="Phobius"/>
    </source>
</evidence>
<accession>A0A2M6UHA6</accession>
<dbReference type="Proteomes" id="UP000228930">
    <property type="component" value="Unassembled WGS sequence"/>
</dbReference>
<sequence length="119" mass="13204">MASTAWLSTITINTDSASLRRMRGSLRRDDTVVPFRDSDVIAKYINHVLDSNGAWDGIDAGITVTRAKPVRQPWQKGLQQELQPLLAEFSPKRRRQLNGLACCAFGALILLACFVTFAL</sequence>